<proteinExistence type="predicted"/>
<evidence type="ECO:0000256" key="1">
    <source>
        <dbReference type="SAM" id="Phobius"/>
    </source>
</evidence>
<dbReference type="Proteomes" id="UP000654108">
    <property type="component" value="Unassembled WGS sequence"/>
</dbReference>
<sequence>MDIVINLLIWVHIVAFVAGGSNSVVGPVIGARLASASPDQRAGYFGVMNALSQVGKVAMVTLLVTGPLVLFLKYGGLGGASIWFWIKMALVALMLAAIIYGGIQFKKSQAGDAAAGHRAEAAHRVTGLAFLGVLLAAVFAFG</sequence>
<feature type="transmembrane region" description="Helical" evidence="1">
    <location>
        <begin position="84"/>
        <end position="103"/>
    </location>
</feature>
<comment type="caution">
    <text evidence="2">The sequence shown here is derived from an EMBL/GenBank/DDBJ whole genome shotgun (WGS) entry which is preliminary data.</text>
</comment>
<evidence type="ECO:0000313" key="2">
    <source>
        <dbReference type="EMBL" id="MBD8064237.1"/>
    </source>
</evidence>
<organism evidence="2 3">
    <name type="scientific">Devosia oryzisoli</name>
    <dbReference type="NCBI Taxonomy" id="2774138"/>
    <lineage>
        <taxon>Bacteria</taxon>
        <taxon>Pseudomonadati</taxon>
        <taxon>Pseudomonadota</taxon>
        <taxon>Alphaproteobacteria</taxon>
        <taxon>Hyphomicrobiales</taxon>
        <taxon>Devosiaceae</taxon>
        <taxon>Devosia</taxon>
    </lineage>
</organism>
<keyword evidence="1" id="KW-0812">Transmembrane</keyword>
<dbReference type="RefSeq" id="WP_191772343.1">
    <property type="nucleotide sequence ID" value="NZ_JACYFU010000001.1"/>
</dbReference>
<keyword evidence="1" id="KW-1133">Transmembrane helix</keyword>
<gene>
    <name evidence="2" type="ORF">IC608_01940</name>
</gene>
<dbReference type="AlphaFoldDB" id="A0A927FRU3"/>
<keyword evidence="1" id="KW-0472">Membrane</keyword>
<evidence type="ECO:0008006" key="4">
    <source>
        <dbReference type="Google" id="ProtNLM"/>
    </source>
</evidence>
<evidence type="ECO:0000313" key="3">
    <source>
        <dbReference type="Proteomes" id="UP000654108"/>
    </source>
</evidence>
<feature type="transmembrane region" description="Helical" evidence="1">
    <location>
        <begin position="123"/>
        <end position="141"/>
    </location>
</feature>
<dbReference type="EMBL" id="JACYFU010000001">
    <property type="protein sequence ID" value="MBD8064237.1"/>
    <property type="molecule type" value="Genomic_DNA"/>
</dbReference>
<keyword evidence="3" id="KW-1185">Reference proteome</keyword>
<accession>A0A927FRU3</accession>
<protein>
    <recommendedName>
        <fullName evidence="4">DUF2269 family protein</fullName>
    </recommendedName>
</protein>
<reference evidence="2" key="1">
    <citation type="submission" date="2020-09" db="EMBL/GenBank/DDBJ databases">
        <title>Genome seq and assembly of Devosia sp.</title>
        <authorList>
            <person name="Chhetri G."/>
        </authorList>
    </citation>
    <scope>NUCLEOTIDE SEQUENCE</scope>
    <source>
        <strain evidence="2">PTR5</strain>
    </source>
</reference>
<name>A0A927FRU3_9HYPH</name>